<organism evidence="2 3">
    <name type="scientific">Methylobacterium gregans</name>
    <dbReference type="NCBI Taxonomy" id="374424"/>
    <lineage>
        <taxon>Bacteria</taxon>
        <taxon>Pseudomonadati</taxon>
        <taxon>Pseudomonadota</taxon>
        <taxon>Alphaproteobacteria</taxon>
        <taxon>Hyphomicrobiales</taxon>
        <taxon>Methylobacteriaceae</taxon>
        <taxon>Methylobacterium</taxon>
    </lineage>
</organism>
<feature type="chain" id="PRO_5041389345" evidence="1">
    <location>
        <begin position="30"/>
        <end position="136"/>
    </location>
</feature>
<dbReference type="Proteomes" id="UP001055108">
    <property type="component" value="Unassembled WGS sequence"/>
</dbReference>
<dbReference type="EMBL" id="BPQM01000052">
    <property type="protein sequence ID" value="GJD79070.1"/>
    <property type="molecule type" value="Genomic_DNA"/>
</dbReference>
<reference evidence="2" key="1">
    <citation type="journal article" date="2016" name="Front. Microbiol.">
        <title>Genome Sequence of the Piezophilic, Mesophilic Sulfate-Reducing Bacterium Desulfovibrio indicus J2T.</title>
        <authorList>
            <person name="Cao J."/>
            <person name="Maignien L."/>
            <person name="Shao Z."/>
            <person name="Alain K."/>
            <person name="Jebbar M."/>
        </authorList>
    </citation>
    <scope>NUCLEOTIDE SEQUENCE</scope>
    <source>
        <strain evidence="2">NBRC 103626</strain>
    </source>
</reference>
<accession>A0AA37HP58</accession>
<dbReference type="AlphaFoldDB" id="A0AA37HP58"/>
<sequence>MKRAALAATRLALALAMGAGLGPPATARAQTVADGSGAGIGPADTRAVLDLVGRNLNSPEARVTELRRAAGGVICGSVDVRNRQGLYSGPRGFVVDLARAEFGRVPDGPELLSPARGEDREAMERVRQLYFRLCLD</sequence>
<gene>
    <name evidence="2" type="ORF">NBEOAGPD_2290</name>
</gene>
<dbReference type="RefSeq" id="WP_238302944.1">
    <property type="nucleotide sequence ID" value="NZ_BPQM01000052.1"/>
</dbReference>
<keyword evidence="1" id="KW-0732">Signal</keyword>
<comment type="caution">
    <text evidence="2">The sequence shown here is derived from an EMBL/GenBank/DDBJ whole genome shotgun (WGS) entry which is preliminary data.</text>
</comment>
<name>A0AA37HP58_9HYPH</name>
<proteinExistence type="predicted"/>
<feature type="signal peptide" evidence="1">
    <location>
        <begin position="1"/>
        <end position="29"/>
    </location>
</feature>
<protein>
    <submittedName>
        <fullName evidence="2">Uncharacterized protein</fullName>
    </submittedName>
</protein>
<evidence type="ECO:0000313" key="2">
    <source>
        <dbReference type="EMBL" id="GJD79070.1"/>
    </source>
</evidence>
<evidence type="ECO:0000313" key="3">
    <source>
        <dbReference type="Proteomes" id="UP001055108"/>
    </source>
</evidence>
<reference evidence="2" key="2">
    <citation type="submission" date="2021-08" db="EMBL/GenBank/DDBJ databases">
        <authorList>
            <person name="Tani A."/>
            <person name="Ola A."/>
            <person name="Ogura Y."/>
            <person name="Katsura K."/>
            <person name="Hayashi T."/>
        </authorList>
    </citation>
    <scope>NUCLEOTIDE SEQUENCE</scope>
    <source>
        <strain evidence="2">NBRC 103626</strain>
    </source>
</reference>
<keyword evidence="3" id="KW-1185">Reference proteome</keyword>
<evidence type="ECO:0000256" key="1">
    <source>
        <dbReference type="SAM" id="SignalP"/>
    </source>
</evidence>